<dbReference type="Proteomes" id="UP000500857">
    <property type="component" value="Chromosome"/>
</dbReference>
<accession>A0A6H1U321</accession>
<dbReference type="KEGG" id="oxy:HCG48_21375"/>
<evidence type="ECO:0000313" key="4">
    <source>
        <dbReference type="Proteomes" id="UP000500857"/>
    </source>
</evidence>
<evidence type="ECO:0000256" key="2">
    <source>
        <dbReference type="SAM" id="Phobius"/>
    </source>
</evidence>
<keyword evidence="2" id="KW-0812">Transmembrane</keyword>
<evidence type="ECO:0000313" key="3">
    <source>
        <dbReference type="EMBL" id="QIZ72836.1"/>
    </source>
</evidence>
<keyword evidence="4" id="KW-1185">Reference proteome</keyword>
<proteinExistence type="predicted"/>
<feature type="region of interest" description="Disordered" evidence="1">
    <location>
        <begin position="1"/>
        <end position="27"/>
    </location>
</feature>
<evidence type="ECO:0000256" key="1">
    <source>
        <dbReference type="SAM" id="MobiDB-lite"/>
    </source>
</evidence>
<protein>
    <submittedName>
        <fullName evidence="3">TIGR02588 family protein</fullName>
    </submittedName>
</protein>
<dbReference type="InterPro" id="IPR013417">
    <property type="entry name" value="CHP02588"/>
</dbReference>
<reference evidence="3 4" key="1">
    <citation type="submission" date="2020-04" db="EMBL/GenBank/DDBJ databases">
        <authorList>
            <person name="Basu S."/>
            <person name="Maruthanayagam V."/>
            <person name="Chakraborty S."/>
            <person name="Pramanik A."/>
            <person name="Mukherjee J."/>
            <person name="Brink B."/>
        </authorList>
    </citation>
    <scope>NUCLEOTIDE SEQUENCE [LARGE SCALE GENOMIC DNA]</scope>
    <source>
        <strain evidence="3 4">AP17</strain>
    </source>
</reference>
<feature type="compositionally biased region" description="Basic and acidic residues" evidence="1">
    <location>
        <begin position="1"/>
        <end position="23"/>
    </location>
</feature>
<dbReference type="RefSeq" id="WP_168570983.1">
    <property type="nucleotide sequence ID" value="NZ_CP051167.1"/>
</dbReference>
<name>A0A6H1U321_9CYAN</name>
<dbReference type="NCBIfam" id="TIGR02588">
    <property type="entry name" value="TIGR02588 family protein"/>
    <property type="match status" value="1"/>
</dbReference>
<dbReference type="EMBL" id="CP051167">
    <property type="protein sequence ID" value="QIZ72836.1"/>
    <property type="molecule type" value="Genomic_DNA"/>
</dbReference>
<keyword evidence="2" id="KW-1133">Transmembrane helix</keyword>
<dbReference type="AlphaFoldDB" id="A0A6H1U321"/>
<sequence>MNSQELKDSVEERRSPEQSDAKSNRTRGRSLPEWCTFAIALFLVGTVIGLVIYDGLTQPADPPILSITSEGLIREEYGQFYVPFRIVNRGGETASSVRISAKLLEKGEIRESGNQQIDFLSRGETKEGAFIFSLDPRKSDLILRVTGYQIP</sequence>
<organism evidence="3 4">
    <name type="scientific">Oxynema aestuarii AP17</name>
    <dbReference type="NCBI Taxonomy" id="2064643"/>
    <lineage>
        <taxon>Bacteria</taxon>
        <taxon>Bacillati</taxon>
        <taxon>Cyanobacteriota</taxon>
        <taxon>Cyanophyceae</taxon>
        <taxon>Oscillatoriophycideae</taxon>
        <taxon>Oscillatoriales</taxon>
        <taxon>Oscillatoriaceae</taxon>
        <taxon>Oxynema</taxon>
        <taxon>Oxynema aestuarii</taxon>
    </lineage>
</organism>
<feature type="transmembrane region" description="Helical" evidence="2">
    <location>
        <begin position="34"/>
        <end position="53"/>
    </location>
</feature>
<gene>
    <name evidence="3" type="ORF">HCG48_21375</name>
</gene>
<keyword evidence="2" id="KW-0472">Membrane</keyword>